<gene>
    <name evidence="1" type="ORF">D779_1766</name>
</gene>
<keyword evidence="2" id="KW-1185">Reference proteome</keyword>
<accession>W9VBI6</accession>
<evidence type="ECO:0000313" key="2">
    <source>
        <dbReference type="Proteomes" id="UP000019460"/>
    </source>
</evidence>
<proteinExistence type="predicted"/>
<dbReference type="EMBL" id="AONC01000003">
    <property type="protein sequence ID" value="EXJ16943.1"/>
    <property type="molecule type" value="Genomic_DNA"/>
</dbReference>
<reference evidence="1 2" key="1">
    <citation type="submission" date="2012-11" db="EMBL/GenBank/DDBJ databases">
        <title>Genome assembly of Thiorhodococcus sp. AK35.</title>
        <authorList>
            <person name="Nupur N."/>
            <person name="Khatri I."/>
            <person name="Subramanian S."/>
            <person name="Pinnaka A."/>
        </authorList>
    </citation>
    <scope>NUCLEOTIDE SEQUENCE [LARGE SCALE GENOMIC DNA]</scope>
    <source>
        <strain evidence="1 2">AK35</strain>
    </source>
</reference>
<evidence type="ECO:0000313" key="1">
    <source>
        <dbReference type="EMBL" id="EXJ16943.1"/>
    </source>
</evidence>
<dbReference type="AlphaFoldDB" id="W9VBI6"/>
<dbReference type="STRING" id="1249627.D779_1766"/>
<dbReference type="RefSeq" id="WP_043748190.1">
    <property type="nucleotide sequence ID" value="NZ_AONC01000003.1"/>
</dbReference>
<dbReference type="Proteomes" id="UP000019460">
    <property type="component" value="Unassembled WGS sequence"/>
</dbReference>
<sequence>MNYARNALESLRYAGIDDYQALTDSERSKLTELFGDWTRITAEQNARLAALAEDAQAEAERQAARAKVHAHQATLEDVYCGLGGFARRELSAYLAEDADFDAPLDTWLSQLSPPERAKVTALVATI</sequence>
<organism evidence="1 2">
    <name type="scientific">Imhoffiella purpurea</name>
    <dbReference type="NCBI Taxonomy" id="1249627"/>
    <lineage>
        <taxon>Bacteria</taxon>
        <taxon>Pseudomonadati</taxon>
        <taxon>Pseudomonadota</taxon>
        <taxon>Gammaproteobacteria</taxon>
        <taxon>Chromatiales</taxon>
        <taxon>Chromatiaceae</taxon>
        <taxon>Imhoffiella</taxon>
    </lineage>
</organism>
<protein>
    <submittedName>
        <fullName evidence="1">Uncharacterized protein</fullName>
    </submittedName>
</protein>
<name>W9VBI6_9GAMM</name>
<comment type="caution">
    <text evidence="1">The sequence shown here is derived from an EMBL/GenBank/DDBJ whole genome shotgun (WGS) entry which is preliminary data.</text>
</comment>